<sequence>MTKRVLKSLPPPTKTEKRLRRWSGYGVVERHKELEHLRRSVPTCPAIPALDVRSRHVV</sequence>
<comment type="caution">
    <text evidence="1">The sequence shown here is derived from an EMBL/GenBank/DDBJ whole genome shotgun (WGS) entry which is preliminary data.</text>
</comment>
<evidence type="ECO:0000313" key="1">
    <source>
        <dbReference type="EMBL" id="GLS68275.1"/>
    </source>
</evidence>
<evidence type="ECO:0000313" key="2">
    <source>
        <dbReference type="Proteomes" id="UP001157440"/>
    </source>
</evidence>
<reference evidence="2" key="1">
    <citation type="journal article" date="2019" name="Int. J. Syst. Evol. Microbiol.">
        <title>The Global Catalogue of Microorganisms (GCM) 10K type strain sequencing project: providing services to taxonomists for standard genome sequencing and annotation.</title>
        <authorList>
            <consortium name="The Broad Institute Genomics Platform"/>
            <consortium name="The Broad Institute Genome Sequencing Center for Infectious Disease"/>
            <person name="Wu L."/>
            <person name="Ma J."/>
        </authorList>
    </citation>
    <scope>NUCLEOTIDE SEQUENCE [LARGE SCALE GENOMIC DNA]</scope>
    <source>
        <strain evidence="2">NBRC 103632</strain>
    </source>
</reference>
<keyword evidence="2" id="KW-1185">Reference proteome</keyword>
<accession>A0AA37WNV0</accession>
<protein>
    <submittedName>
        <fullName evidence="1">Uncharacterized protein</fullName>
    </submittedName>
</protein>
<organism evidence="1 2">
    <name type="scientific">Methylobacterium tardum</name>
    <dbReference type="NCBI Taxonomy" id="374432"/>
    <lineage>
        <taxon>Bacteria</taxon>
        <taxon>Pseudomonadati</taxon>
        <taxon>Pseudomonadota</taxon>
        <taxon>Alphaproteobacteria</taxon>
        <taxon>Hyphomicrobiales</taxon>
        <taxon>Methylobacteriaceae</taxon>
        <taxon>Methylobacterium</taxon>
    </lineage>
</organism>
<dbReference type="AlphaFoldDB" id="A0AA37WNV0"/>
<dbReference type="EMBL" id="BSPL01000004">
    <property type="protein sequence ID" value="GLS68275.1"/>
    <property type="molecule type" value="Genomic_DNA"/>
</dbReference>
<dbReference type="RefSeq" id="WP_238199933.1">
    <property type="nucleotide sequence ID" value="NZ_BPQZ01000052.1"/>
</dbReference>
<name>A0AA37WNV0_9HYPH</name>
<gene>
    <name evidence="1" type="ORF">GCM10007890_02870</name>
</gene>
<proteinExistence type="predicted"/>
<dbReference type="Proteomes" id="UP001157440">
    <property type="component" value="Unassembled WGS sequence"/>
</dbReference>